<reference evidence="2" key="1">
    <citation type="submission" date="2021-02" db="EMBL/GenBank/DDBJ databases">
        <authorList>
            <person name="Dougan E. K."/>
            <person name="Rhodes N."/>
            <person name="Thang M."/>
            <person name="Chan C."/>
        </authorList>
    </citation>
    <scope>NUCLEOTIDE SEQUENCE</scope>
</reference>
<dbReference type="AlphaFoldDB" id="A0A813LCQ7"/>
<feature type="non-terminal residue" evidence="2">
    <location>
        <position position="1"/>
    </location>
</feature>
<dbReference type="Proteomes" id="UP000626109">
    <property type="component" value="Unassembled WGS sequence"/>
</dbReference>
<evidence type="ECO:0000313" key="2">
    <source>
        <dbReference type="EMBL" id="CAE8724275.1"/>
    </source>
</evidence>
<evidence type="ECO:0000313" key="3">
    <source>
        <dbReference type="Proteomes" id="UP000626109"/>
    </source>
</evidence>
<feature type="compositionally biased region" description="Low complexity" evidence="1">
    <location>
        <begin position="70"/>
        <end position="79"/>
    </location>
</feature>
<dbReference type="EMBL" id="CAJNNW010034869">
    <property type="protein sequence ID" value="CAE8724275.1"/>
    <property type="molecule type" value="Genomic_DNA"/>
</dbReference>
<name>A0A813LCQ7_POLGL</name>
<protein>
    <submittedName>
        <fullName evidence="2">Uncharacterized protein</fullName>
    </submittedName>
</protein>
<sequence>RSQACRPKDGSLREAAQLCQSAMPHIEQVAKDLAESQALAARERELRLAAELAVSAASERPADPRLPTARSISTTSSRSHLMNESLLGDPRGEERQTCVDRSRQQCTAM</sequence>
<feature type="compositionally biased region" description="Basic and acidic residues" evidence="1">
    <location>
        <begin position="90"/>
        <end position="103"/>
    </location>
</feature>
<organism evidence="2 3">
    <name type="scientific">Polarella glacialis</name>
    <name type="common">Dinoflagellate</name>
    <dbReference type="NCBI Taxonomy" id="89957"/>
    <lineage>
        <taxon>Eukaryota</taxon>
        <taxon>Sar</taxon>
        <taxon>Alveolata</taxon>
        <taxon>Dinophyceae</taxon>
        <taxon>Suessiales</taxon>
        <taxon>Suessiaceae</taxon>
        <taxon>Polarella</taxon>
    </lineage>
</organism>
<evidence type="ECO:0000256" key="1">
    <source>
        <dbReference type="SAM" id="MobiDB-lite"/>
    </source>
</evidence>
<comment type="caution">
    <text evidence="2">The sequence shown here is derived from an EMBL/GenBank/DDBJ whole genome shotgun (WGS) entry which is preliminary data.</text>
</comment>
<proteinExistence type="predicted"/>
<feature type="region of interest" description="Disordered" evidence="1">
    <location>
        <begin position="55"/>
        <end position="109"/>
    </location>
</feature>
<gene>
    <name evidence="2" type="ORF">PGLA2088_LOCUS43623</name>
</gene>
<accession>A0A813LCQ7</accession>